<dbReference type="PANTHER" id="PTHR42921:SF4">
    <property type="entry name" value="ACETOACETYL-COA SYNTHASE (AFU_ORTHOLOGUE AFUA_8G04770)"/>
    <property type="match status" value="1"/>
</dbReference>
<protein>
    <recommendedName>
        <fullName evidence="6">AMP-dependent synthetase/ligase domain-containing protein</fullName>
    </recommendedName>
</protein>
<dbReference type="InterPro" id="IPR000873">
    <property type="entry name" value="AMP-dep_synth/lig_dom"/>
</dbReference>
<evidence type="ECO:0000313" key="5">
    <source>
        <dbReference type="Proteomes" id="UP000761534"/>
    </source>
</evidence>
<accession>A0A642V596</accession>
<evidence type="ECO:0000256" key="1">
    <source>
        <dbReference type="ARBA" id="ARBA00006432"/>
    </source>
</evidence>
<dbReference type="SUPFAM" id="SSF56801">
    <property type="entry name" value="Acetyl-CoA synthetase-like"/>
    <property type="match status" value="1"/>
</dbReference>
<name>A0A642V596_9ASCO</name>
<dbReference type="AlphaFoldDB" id="A0A642V596"/>
<evidence type="ECO:0008006" key="6">
    <source>
        <dbReference type="Google" id="ProtNLM"/>
    </source>
</evidence>
<dbReference type="NCBIfam" id="TIGR01217">
    <property type="entry name" value="ac_ac_CoA_syn"/>
    <property type="match status" value="1"/>
</dbReference>
<dbReference type="Gene3D" id="3.30.300.30">
    <property type="match status" value="1"/>
</dbReference>
<dbReference type="Gene3D" id="3.40.50.12780">
    <property type="entry name" value="N-terminal domain of ligase-like"/>
    <property type="match status" value="1"/>
</dbReference>
<sequence>MSANGPKVLYRNPDPSNTVLDRFRREVNSQRRLNLTTYKDLYDWSVEHIGDFWKDAFIFAGVKHQGKIPESVVDESVKMTDIPDWFPGVKLNYAENILLSQNKDAHKGKEDHKVALITVREGRQDLRTVTWGEFRKRVGIVSNAMRKAGIKKGDRVALVAGNHIESLCVVVAAATIGAIMTLSSPDIGVKGILDRLTQVDPAIVFFDHSAVYNGKTNDLSSKVQEIYQGLKVGTSFKQAVIMNGVGSDPVSRENLIKSINGESMSEFELRAQNDSALRFESLNFRDPAAIVYSSGTTGAPKCIVHCVGALSLVPKTQALLHCEVEQSSTYLQFTTTGWIMYFIGILTPLTVGSKVVLYDGSPFYRTPYDFVKLLGDLKVTHFGTSPRYLGELKSRGINPRENANLSSLKLVTVTGMPMPQETSEWIYSSGFPSHVRLADSSGGTEVVACFVHGNDISPLYAGKMQAPCLGLKIVAMDNLNVDEGGPIDPVEAPLGQPGELCCVKPFPSMPVTFWGPDGREKYMKAYFSRFKGIWSQGDFIIIEPEGINILGRTDGVLNPSGIRFGSGDIYSVVTKFNHIEDSICVGQKRPQDNDETVVLFVKMKPNEPFTESLQQSLKRQIARDLSVRHVPKYIFETPEIPSTATGKKVELPVKQIISGKKIKASSSMSNPQSLEYFYQFVNIESVKTSSISSRL</sequence>
<reference evidence="4" key="1">
    <citation type="journal article" date="2019" name="G3 (Bethesda)">
        <title>Genome Assemblies of Two Rare Opportunistic Yeast Pathogens: Diutina rugosa (syn. Candida rugosa) and Trichomonascus ciferrii (syn. Candida ciferrii).</title>
        <authorList>
            <person name="Mixao V."/>
            <person name="Saus E."/>
            <person name="Hansen A.P."/>
            <person name="Lass-Florl C."/>
            <person name="Gabaldon T."/>
        </authorList>
    </citation>
    <scope>NUCLEOTIDE SEQUENCE</scope>
    <source>
        <strain evidence="4">CBS 4856</strain>
    </source>
</reference>
<evidence type="ECO:0000259" key="3">
    <source>
        <dbReference type="Pfam" id="PF16177"/>
    </source>
</evidence>
<organism evidence="4 5">
    <name type="scientific">Trichomonascus ciferrii</name>
    <dbReference type="NCBI Taxonomy" id="44093"/>
    <lineage>
        <taxon>Eukaryota</taxon>
        <taxon>Fungi</taxon>
        <taxon>Dikarya</taxon>
        <taxon>Ascomycota</taxon>
        <taxon>Saccharomycotina</taxon>
        <taxon>Dipodascomycetes</taxon>
        <taxon>Dipodascales</taxon>
        <taxon>Trichomonascaceae</taxon>
        <taxon>Trichomonascus</taxon>
        <taxon>Trichomonascus ciferrii complex</taxon>
    </lineage>
</organism>
<dbReference type="InterPro" id="IPR042099">
    <property type="entry name" value="ANL_N_sf"/>
</dbReference>
<dbReference type="GO" id="GO:0006629">
    <property type="term" value="P:lipid metabolic process"/>
    <property type="evidence" value="ECO:0007669"/>
    <property type="project" value="InterPro"/>
</dbReference>
<dbReference type="OrthoDB" id="10253869at2759"/>
<feature type="domain" description="Acetyl-coenzyme A synthetase N-terminal" evidence="3">
    <location>
        <begin position="38"/>
        <end position="96"/>
    </location>
</feature>
<dbReference type="PANTHER" id="PTHR42921">
    <property type="entry name" value="ACETOACETYL-COA SYNTHETASE"/>
    <property type="match status" value="1"/>
</dbReference>
<keyword evidence="5" id="KW-1185">Reference proteome</keyword>
<dbReference type="Pfam" id="PF16177">
    <property type="entry name" value="ACAS_N"/>
    <property type="match status" value="1"/>
</dbReference>
<evidence type="ECO:0000313" key="4">
    <source>
        <dbReference type="EMBL" id="KAA8908074.1"/>
    </source>
</evidence>
<dbReference type="Proteomes" id="UP000761534">
    <property type="component" value="Unassembled WGS sequence"/>
</dbReference>
<dbReference type="InterPro" id="IPR045851">
    <property type="entry name" value="AMP-bd_C_sf"/>
</dbReference>
<comment type="similarity">
    <text evidence="1">Belongs to the ATP-dependent AMP-binding enzyme family.</text>
</comment>
<dbReference type="VEuPathDB" id="FungiDB:TRICI_004825"/>
<comment type="caution">
    <text evidence="4">The sequence shown here is derived from an EMBL/GenBank/DDBJ whole genome shotgun (WGS) entry which is preliminary data.</text>
</comment>
<evidence type="ECO:0000259" key="2">
    <source>
        <dbReference type="Pfam" id="PF00501"/>
    </source>
</evidence>
<proteinExistence type="inferred from homology"/>
<dbReference type="EMBL" id="SWFS01000371">
    <property type="protein sequence ID" value="KAA8908074.1"/>
    <property type="molecule type" value="Genomic_DNA"/>
</dbReference>
<feature type="domain" description="AMP-dependent synthetase/ligase" evidence="2">
    <location>
        <begin position="111"/>
        <end position="504"/>
    </location>
</feature>
<dbReference type="PROSITE" id="PS00455">
    <property type="entry name" value="AMP_BINDING"/>
    <property type="match status" value="1"/>
</dbReference>
<dbReference type="GO" id="GO:0030729">
    <property type="term" value="F:acetoacetate-CoA ligase activity"/>
    <property type="evidence" value="ECO:0007669"/>
    <property type="project" value="InterPro"/>
</dbReference>
<dbReference type="InterPro" id="IPR020845">
    <property type="entry name" value="AMP-binding_CS"/>
</dbReference>
<gene>
    <name evidence="4" type="ORF">TRICI_004825</name>
</gene>
<dbReference type="InterPro" id="IPR005914">
    <property type="entry name" value="Acac_CoA_synth"/>
</dbReference>
<dbReference type="Pfam" id="PF00501">
    <property type="entry name" value="AMP-binding"/>
    <property type="match status" value="1"/>
</dbReference>
<dbReference type="InterPro" id="IPR032387">
    <property type="entry name" value="ACAS_N"/>
</dbReference>